<name>A0A0W8E6F4_9ZZZZ</name>
<dbReference type="EMBL" id="LNQE01001856">
    <property type="protein sequence ID" value="KUG04234.1"/>
    <property type="molecule type" value="Genomic_DNA"/>
</dbReference>
<accession>A0A0W8E6F4</accession>
<proteinExistence type="predicted"/>
<gene>
    <name evidence="1" type="ORF">ASZ90_018455</name>
</gene>
<dbReference type="AlphaFoldDB" id="A0A0W8E6F4"/>
<reference evidence="1" key="1">
    <citation type="journal article" date="2015" name="Proc. Natl. Acad. Sci. U.S.A.">
        <title>Networks of energetic and metabolic interactions define dynamics in microbial communities.</title>
        <authorList>
            <person name="Embree M."/>
            <person name="Liu J.K."/>
            <person name="Al-Bassam M.M."/>
            <person name="Zengler K."/>
        </authorList>
    </citation>
    <scope>NUCLEOTIDE SEQUENCE</scope>
</reference>
<sequence>MIRAKHKQDLLGHNTVMMEWSYAINCNIDRQPMGDKYLVFFEYRVLQY</sequence>
<organism evidence="1">
    <name type="scientific">hydrocarbon metagenome</name>
    <dbReference type="NCBI Taxonomy" id="938273"/>
    <lineage>
        <taxon>unclassified sequences</taxon>
        <taxon>metagenomes</taxon>
        <taxon>ecological metagenomes</taxon>
    </lineage>
</organism>
<comment type="caution">
    <text evidence="1">The sequence shown here is derived from an EMBL/GenBank/DDBJ whole genome shotgun (WGS) entry which is preliminary data.</text>
</comment>
<evidence type="ECO:0000313" key="1">
    <source>
        <dbReference type="EMBL" id="KUG04234.1"/>
    </source>
</evidence>
<protein>
    <submittedName>
        <fullName evidence="1">Uncharacterized protein</fullName>
    </submittedName>
</protein>